<evidence type="ECO:0000313" key="2">
    <source>
        <dbReference type="EMBL" id="ODN86330.1"/>
    </source>
</evidence>
<dbReference type="OrthoDB" id="10642680at2759"/>
<evidence type="ECO:0000256" key="1">
    <source>
        <dbReference type="SAM" id="MobiDB-lite"/>
    </source>
</evidence>
<dbReference type="AlphaFoldDB" id="A0A1E3ICJ6"/>
<dbReference type="EMBL" id="AWGH01000032">
    <property type="protein sequence ID" value="ODN86330.1"/>
    <property type="molecule type" value="Genomic_DNA"/>
</dbReference>
<feature type="compositionally biased region" description="Pro residues" evidence="1">
    <location>
        <begin position="22"/>
        <end position="34"/>
    </location>
</feature>
<dbReference type="GeneID" id="30196560"/>
<name>A0A1E3ICJ6_9TREE</name>
<dbReference type="RefSeq" id="XP_019028707.1">
    <property type="nucleotide sequence ID" value="XM_019179351.1"/>
</dbReference>
<feature type="compositionally biased region" description="Gly residues" evidence="1">
    <location>
        <begin position="258"/>
        <end position="268"/>
    </location>
</feature>
<keyword evidence="3" id="KW-1185">Reference proteome</keyword>
<dbReference type="Proteomes" id="UP000094819">
    <property type="component" value="Unassembled WGS sequence"/>
</dbReference>
<evidence type="ECO:0000313" key="3">
    <source>
        <dbReference type="Proteomes" id="UP000094819"/>
    </source>
</evidence>
<accession>A0A1E3ICJ6</accession>
<sequence>MSSTTNNNSAASEYNMETRPAAPNPDPNANPNPHPHPESNLPVRKGSQWSFRVLAGRLLSCLPEERSGQEFRAGLVDLVLMVALVTWWFAMSGLKEWRPIGLLCLPYVVGRWRWCTAPYGTRVFDASPAEAAEAEAAADTAPAHVAPAHAAPAEAAPTHAAPTHAAPADTPADTHPAQSSQSDRIEALLVSQAHIISELRDKLQAVELKVDKLQDKLEAVESKVDKLGDKPKAPSFRSAWRPGPRFTGNREGLSTGWSLGGLRGGRRS</sequence>
<proteinExistence type="predicted"/>
<feature type="region of interest" description="Disordered" evidence="1">
    <location>
        <begin position="135"/>
        <end position="182"/>
    </location>
</feature>
<feature type="region of interest" description="Disordered" evidence="1">
    <location>
        <begin position="1"/>
        <end position="42"/>
    </location>
</feature>
<reference evidence="2 3" key="1">
    <citation type="submission" date="2016-06" db="EMBL/GenBank/DDBJ databases">
        <title>Evolution of pathogenesis and genome organization in the Tremellales.</title>
        <authorList>
            <person name="Cuomo C."/>
            <person name="Litvintseva A."/>
            <person name="Heitman J."/>
            <person name="Chen Y."/>
            <person name="Sun S."/>
            <person name="Springer D."/>
            <person name="Dromer F."/>
            <person name="Young S."/>
            <person name="Zeng Q."/>
            <person name="Chapman S."/>
            <person name="Gujja S."/>
            <person name="Saif S."/>
            <person name="Birren B."/>
        </authorList>
    </citation>
    <scope>NUCLEOTIDE SEQUENCE [LARGE SCALE GENOMIC DNA]</scope>
    <source>
        <strain evidence="2 3">CBS 7118</strain>
    </source>
</reference>
<feature type="compositionally biased region" description="Low complexity" evidence="1">
    <location>
        <begin position="135"/>
        <end position="177"/>
    </location>
</feature>
<feature type="region of interest" description="Disordered" evidence="1">
    <location>
        <begin position="228"/>
        <end position="268"/>
    </location>
</feature>
<feature type="compositionally biased region" description="Low complexity" evidence="1">
    <location>
        <begin position="1"/>
        <end position="12"/>
    </location>
</feature>
<comment type="caution">
    <text evidence="2">The sequence shown here is derived from an EMBL/GenBank/DDBJ whole genome shotgun (WGS) entry which is preliminary data.</text>
</comment>
<protein>
    <submittedName>
        <fullName evidence="2">Uncharacterized protein</fullName>
    </submittedName>
</protein>
<gene>
    <name evidence="2" type="ORF">L198_07349</name>
</gene>
<organism evidence="2 3">
    <name type="scientific">Cryptococcus wingfieldii CBS 7118</name>
    <dbReference type="NCBI Taxonomy" id="1295528"/>
    <lineage>
        <taxon>Eukaryota</taxon>
        <taxon>Fungi</taxon>
        <taxon>Dikarya</taxon>
        <taxon>Basidiomycota</taxon>
        <taxon>Agaricomycotina</taxon>
        <taxon>Tremellomycetes</taxon>
        <taxon>Tremellales</taxon>
        <taxon>Cryptococcaceae</taxon>
        <taxon>Cryptococcus</taxon>
    </lineage>
</organism>